<dbReference type="Gramene" id="rna-gnl|WGS:JABURB|Cocit.L4552.1">
    <property type="protein sequence ID" value="cds-KAF7851091.1"/>
    <property type="gene ID" value="gene-BT93_L4552"/>
</dbReference>
<comment type="caution">
    <text evidence="1">The sequence shown here is derived from an EMBL/GenBank/DDBJ whole genome shotgun (WGS) entry which is preliminary data.</text>
</comment>
<organism evidence="1 2">
    <name type="scientific">Corymbia citriodora subsp. variegata</name>
    <dbReference type="NCBI Taxonomy" id="360336"/>
    <lineage>
        <taxon>Eukaryota</taxon>
        <taxon>Viridiplantae</taxon>
        <taxon>Streptophyta</taxon>
        <taxon>Embryophyta</taxon>
        <taxon>Tracheophyta</taxon>
        <taxon>Spermatophyta</taxon>
        <taxon>Magnoliopsida</taxon>
        <taxon>eudicotyledons</taxon>
        <taxon>Gunneridae</taxon>
        <taxon>Pentapetalae</taxon>
        <taxon>rosids</taxon>
        <taxon>malvids</taxon>
        <taxon>Myrtales</taxon>
        <taxon>Myrtaceae</taxon>
        <taxon>Myrtoideae</taxon>
        <taxon>Eucalypteae</taxon>
        <taxon>Corymbia</taxon>
    </lineage>
</organism>
<accession>A0A8T0CU39</accession>
<evidence type="ECO:0000313" key="2">
    <source>
        <dbReference type="Proteomes" id="UP000806378"/>
    </source>
</evidence>
<reference evidence="1" key="1">
    <citation type="submission" date="2020-05" db="EMBL/GenBank/DDBJ databases">
        <title>WGS assembly of Corymbia citriodora subspecies variegata.</title>
        <authorList>
            <person name="Barry K."/>
            <person name="Hundley H."/>
            <person name="Shu S."/>
            <person name="Jenkins J."/>
            <person name="Grimwood J."/>
            <person name="Baten A."/>
        </authorList>
    </citation>
    <scope>NUCLEOTIDE SEQUENCE</scope>
    <source>
        <strain evidence="1">CV2-018</strain>
    </source>
</reference>
<protein>
    <submittedName>
        <fullName evidence="1">Uncharacterized protein</fullName>
    </submittedName>
</protein>
<gene>
    <name evidence="1" type="ORF">BT93_L4552</name>
</gene>
<evidence type="ECO:0000313" key="1">
    <source>
        <dbReference type="EMBL" id="KAF7851091.1"/>
    </source>
</evidence>
<keyword evidence="2" id="KW-1185">Reference proteome</keyword>
<proteinExistence type="predicted"/>
<name>A0A8T0CU39_CORYI</name>
<dbReference type="Proteomes" id="UP000806378">
    <property type="component" value="Unassembled WGS sequence"/>
</dbReference>
<sequence length="115" mass="13214">MHRCHIRSQSLVCCSRCCRYGIVSSSHTCPLSEPHVIKFQSMALSFKTSLVCCFTYCKLSANFINSCFCTSFDNHFMWSWSNIVANFCLIDQQKQRRLISQIASPLNFLMNPKSV</sequence>
<dbReference type="EMBL" id="MU089563">
    <property type="protein sequence ID" value="KAF7851091.1"/>
    <property type="molecule type" value="Genomic_DNA"/>
</dbReference>
<dbReference type="AlphaFoldDB" id="A0A8T0CU39"/>